<keyword evidence="2" id="KW-0233">DNA recombination</keyword>
<dbReference type="GO" id="GO:0006310">
    <property type="term" value="P:DNA recombination"/>
    <property type="evidence" value="ECO:0007669"/>
    <property type="project" value="UniProtKB-KW"/>
</dbReference>
<organism evidence="3 4">
    <name type="scientific">Tilletia controversa</name>
    <name type="common">dwarf bunt fungus</name>
    <dbReference type="NCBI Taxonomy" id="13291"/>
    <lineage>
        <taxon>Eukaryota</taxon>
        <taxon>Fungi</taxon>
        <taxon>Dikarya</taxon>
        <taxon>Basidiomycota</taxon>
        <taxon>Ustilaginomycotina</taxon>
        <taxon>Exobasidiomycetes</taxon>
        <taxon>Tilletiales</taxon>
        <taxon>Tilletiaceae</taxon>
        <taxon>Tilletia</taxon>
    </lineage>
</organism>
<evidence type="ECO:0000256" key="2">
    <source>
        <dbReference type="ARBA" id="ARBA00023172"/>
    </source>
</evidence>
<dbReference type="GO" id="GO:0003677">
    <property type="term" value="F:DNA binding"/>
    <property type="evidence" value="ECO:0007669"/>
    <property type="project" value="UniProtKB-KW"/>
</dbReference>
<name>A0A8X7SRU6_9BASI</name>
<dbReference type="Proteomes" id="UP000077684">
    <property type="component" value="Unassembled WGS sequence"/>
</dbReference>
<proteinExistence type="predicted"/>
<dbReference type="GO" id="GO:0015074">
    <property type="term" value="P:DNA integration"/>
    <property type="evidence" value="ECO:0007669"/>
    <property type="project" value="InterPro"/>
</dbReference>
<sequence length="320" mass="35139">MLALAPISGDQPVLRTTSGFNFDPHGCHWQAVKRILSSSLEASTRSNYGAGIDHFILFCHELGIPHRDRYPVSEGLLLAFVAHMGLRVRAGTIRNYISALATWHRSWNQPFHRGEAVNLALRAIEKAGPPKKPLRPPVTQDDLLAIFRILDVSNNSFHAAVWACALFSWWSMCRLGETTTANQVTCPTRNVMRSHLRGIATDDAGLSVATVWLPWTKTTLVSGMDKFILDACGCLNPVFALRHHLRLSPVDPTLSSSTPLFAFRERTGSPLLALTKKEFLATVNSALAAAGREAHVGHSFRIGGATVHWRAGVPIDSIKL</sequence>
<dbReference type="PANTHER" id="PTHR34605">
    <property type="entry name" value="PHAGE_INTEGRASE DOMAIN-CONTAINING PROTEIN"/>
    <property type="match status" value="1"/>
</dbReference>
<protein>
    <recommendedName>
        <fullName evidence="5">Integrase</fullName>
    </recommendedName>
</protein>
<dbReference type="InterPro" id="IPR052925">
    <property type="entry name" value="Phage_Integrase-like_Recomb"/>
</dbReference>
<reference evidence="3" key="2">
    <citation type="journal article" date="2019" name="IMA Fungus">
        <title>Genome sequencing and comparison of five Tilletia species to identify candidate genes for the detection of regulated species infecting wheat.</title>
        <authorList>
            <person name="Nguyen H.D.T."/>
            <person name="Sultana T."/>
            <person name="Kesanakurti P."/>
            <person name="Hambleton S."/>
        </authorList>
    </citation>
    <scope>NUCLEOTIDE SEQUENCE</scope>
    <source>
        <strain evidence="3">DAOMC 236426</strain>
    </source>
</reference>
<accession>A0A8X7SRU6</accession>
<keyword evidence="4" id="KW-1185">Reference proteome</keyword>
<gene>
    <name evidence="3" type="ORF">A4X06_0g9814</name>
</gene>
<comment type="caution">
    <text evidence="3">The sequence shown here is derived from an EMBL/GenBank/DDBJ whole genome shotgun (WGS) entry which is preliminary data.</text>
</comment>
<dbReference type="SUPFAM" id="SSF56349">
    <property type="entry name" value="DNA breaking-rejoining enzymes"/>
    <property type="match status" value="1"/>
</dbReference>
<dbReference type="PANTHER" id="PTHR34605:SF3">
    <property type="entry name" value="P CELL-TYPE AGGLUTINATION PROTEIN MAP4-LIKE-RELATED"/>
    <property type="match status" value="1"/>
</dbReference>
<feature type="non-terminal residue" evidence="3">
    <location>
        <position position="320"/>
    </location>
</feature>
<dbReference type="AlphaFoldDB" id="A0A8X7SRU6"/>
<evidence type="ECO:0008006" key="5">
    <source>
        <dbReference type="Google" id="ProtNLM"/>
    </source>
</evidence>
<dbReference type="InterPro" id="IPR010998">
    <property type="entry name" value="Integrase_recombinase_N"/>
</dbReference>
<dbReference type="Gene3D" id="1.10.443.10">
    <property type="entry name" value="Intergrase catalytic core"/>
    <property type="match status" value="1"/>
</dbReference>
<evidence type="ECO:0000313" key="4">
    <source>
        <dbReference type="Proteomes" id="UP000077684"/>
    </source>
</evidence>
<evidence type="ECO:0000313" key="3">
    <source>
        <dbReference type="EMBL" id="KAE8235614.1"/>
    </source>
</evidence>
<reference evidence="3" key="1">
    <citation type="submission" date="2016-04" db="EMBL/GenBank/DDBJ databases">
        <authorList>
            <person name="Nguyen H.D."/>
            <person name="Samba Siva P."/>
            <person name="Cullis J."/>
            <person name="Levesque C.A."/>
            <person name="Hambleton S."/>
        </authorList>
    </citation>
    <scope>NUCLEOTIDE SEQUENCE</scope>
    <source>
        <strain evidence="3">DAOMC 236426</strain>
    </source>
</reference>
<dbReference type="InterPro" id="IPR011010">
    <property type="entry name" value="DNA_brk_join_enz"/>
</dbReference>
<dbReference type="EMBL" id="LWDE02003400">
    <property type="protein sequence ID" value="KAE8235614.1"/>
    <property type="molecule type" value="Genomic_DNA"/>
</dbReference>
<keyword evidence="1" id="KW-0238">DNA-binding</keyword>
<dbReference type="SUPFAM" id="SSF47823">
    <property type="entry name" value="lambda integrase-like, N-terminal domain"/>
    <property type="match status" value="1"/>
</dbReference>
<evidence type="ECO:0000256" key="1">
    <source>
        <dbReference type="ARBA" id="ARBA00023125"/>
    </source>
</evidence>
<dbReference type="Gene3D" id="1.10.150.130">
    <property type="match status" value="1"/>
</dbReference>
<dbReference type="InterPro" id="IPR013762">
    <property type="entry name" value="Integrase-like_cat_sf"/>
</dbReference>